<comment type="cofactor">
    <cofactor evidence="1">
        <name>Ni(2+)</name>
        <dbReference type="ChEBI" id="CHEBI:49786"/>
    </cofactor>
</comment>
<keyword evidence="5" id="KW-1185">Reference proteome</keyword>
<proteinExistence type="predicted"/>
<dbReference type="Gene3D" id="1.20.1700.10">
    <property type="entry name" value="AF1104-like"/>
    <property type="match status" value="1"/>
</dbReference>
<comment type="caution">
    <text evidence="4">The sequence shown here is derived from an EMBL/GenBank/DDBJ whole genome shotgun (WGS) entry which is preliminary data.</text>
</comment>
<dbReference type="InterPro" id="IPR035073">
    <property type="entry name" value="At2g17340_3_helix_bundle"/>
</dbReference>
<dbReference type="InterPro" id="IPR002791">
    <property type="entry name" value="ARMT1-like_metal-bd"/>
</dbReference>
<dbReference type="AlphaFoldDB" id="A0A444UWL5"/>
<dbReference type="InterPro" id="IPR036075">
    <property type="entry name" value="ARMT-1-like_metal-bd_sf"/>
</dbReference>
<gene>
    <name evidence="4" type="ORF">EOD39_20007</name>
</gene>
<keyword evidence="4" id="KW-0418">Kinase</keyword>
<evidence type="ECO:0000256" key="1">
    <source>
        <dbReference type="ARBA" id="ARBA00001967"/>
    </source>
</evidence>
<evidence type="ECO:0000259" key="3">
    <source>
        <dbReference type="Pfam" id="PF01937"/>
    </source>
</evidence>
<dbReference type="Pfam" id="PF01937">
    <property type="entry name" value="ARMT1-like_dom"/>
    <property type="match status" value="1"/>
</dbReference>
<keyword evidence="2" id="KW-0533">Nickel</keyword>
<dbReference type="Gene3D" id="3.40.50.10880">
    <property type="entry name" value="Uncharacterised protein PF01937, DUF89, domain 3"/>
    <property type="match status" value="1"/>
</dbReference>
<keyword evidence="4" id="KW-0808">Transferase</keyword>
<dbReference type="EMBL" id="SCEB01006068">
    <property type="protein sequence ID" value="RXM92554.1"/>
    <property type="molecule type" value="Genomic_DNA"/>
</dbReference>
<name>A0A444UWL5_ACIRT</name>
<feature type="domain" description="Damage-control phosphatase ARMT1-like metal-binding" evidence="3">
    <location>
        <begin position="137"/>
        <end position="230"/>
    </location>
</feature>
<reference evidence="4 5" key="1">
    <citation type="submission" date="2019-01" db="EMBL/GenBank/DDBJ databases">
        <title>Draft Genome and Complete Hox-Cluster Characterization of the Sterlet Sturgeon (Acipenser ruthenus).</title>
        <authorList>
            <person name="Wei Q."/>
        </authorList>
    </citation>
    <scope>NUCLEOTIDE SEQUENCE [LARGE SCALE GENOMIC DNA]</scope>
    <source>
        <strain evidence="4">WHYD16114868_AA</strain>
        <tissue evidence="4">Blood</tissue>
    </source>
</reference>
<evidence type="ECO:0000313" key="4">
    <source>
        <dbReference type="EMBL" id="RXM92554.1"/>
    </source>
</evidence>
<evidence type="ECO:0000256" key="2">
    <source>
        <dbReference type="ARBA" id="ARBA00022596"/>
    </source>
</evidence>
<accession>A0A444UWL5</accession>
<dbReference type="SUPFAM" id="SSF111321">
    <property type="entry name" value="AF1104-like"/>
    <property type="match status" value="1"/>
</dbReference>
<sequence length="242" mass="28162">MLEMDRLERQLVNLPLLLDSSSYIPDTMDLTEDAMAREYWLSCFEEALDGVVKRAVASQPDLQDARERAEKFRLKYRHKLQTLRHQPCAYGSLTIKQRENDLALRYFQKVVRSVEMLNWEDQRPWLVDSYSKWIERLKVVLASNSGPALNDVTYNELQILTERIAAMDSVIHRLDKGLATLVRERHTDLVVIEGMGRAIHTNYYAVLRCESLKLAVIKNSWLAERLGGKIYSVVFKYEQPSK</sequence>
<evidence type="ECO:0000313" key="5">
    <source>
        <dbReference type="Proteomes" id="UP000289886"/>
    </source>
</evidence>
<organism evidence="4 5">
    <name type="scientific">Acipenser ruthenus</name>
    <name type="common">Sterlet sturgeon</name>
    <dbReference type="NCBI Taxonomy" id="7906"/>
    <lineage>
        <taxon>Eukaryota</taxon>
        <taxon>Metazoa</taxon>
        <taxon>Chordata</taxon>
        <taxon>Craniata</taxon>
        <taxon>Vertebrata</taxon>
        <taxon>Euteleostomi</taxon>
        <taxon>Actinopterygii</taxon>
        <taxon>Chondrostei</taxon>
        <taxon>Acipenseriformes</taxon>
        <taxon>Acipenseridae</taxon>
        <taxon>Acipenser</taxon>
    </lineage>
</organism>
<protein>
    <submittedName>
        <fullName evidence="4">Pantothenate kinase 4</fullName>
    </submittedName>
</protein>
<dbReference type="Proteomes" id="UP000289886">
    <property type="component" value="Unassembled WGS sequence"/>
</dbReference>
<dbReference type="GO" id="GO:0016301">
    <property type="term" value="F:kinase activity"/>
    <property type="evidence" value="ECO:0007669"/>
    <property type="project" value="UniProtKB-KW"/>
</dbReference>